<dbReference type="SUPFAM" id="SSF46785">
    <property type="entry name" value="Winged helix' DNA-binding domain"/>
    <property type="match status" value="1"/>
</dbReference>
<evidence type="ECO:0000256" key="1">
    <source>
        <dbReference type="ARBA" id="ARBA00023015"/>
    </source>
</evidence>
<keyword evidence="1" id="KW-0805">Transcription regulation</keyword>
<comment type="caution">
    <text evidence="5">The sequence shown here is derived from an EMBL/GenBank/DDBJ whole genome shotgun (WGS) entry which is preliminary data.</text>
</comment>
<evidence type="ECO:0000259" key="4">
    <source>
        <dbReference type="PROSITE" id="PS50949"/>
    </source>
</evidence>
<sequence length="216" mass="23388">MVAGESRVRAPRITDALRQAIVTGELPPGERLTEPALAQRFGVSRVPVREALRVLASEGFVEVRPFWGTRVAELPSSAATDLLELRGAVEPLAARKAAKRRTPEQLEAMESTLAAGTALIAEGRLDELPALNGQFHLLLAEASGNQLLAETVQQLRAKTEWVYASRVDHRAGHSWDEHLAILRAIRDRDEELAAALVAAHIRNAAAALDPELPTAP</sequence>
<evidence type="ECO:0000313" key="6">
    <source>
        <dbReference type="Proteomes" id="UP001500967"/>
    </source>
</evidence>
<dbReference type="InterPro" id="IPR000524">
    <property type="entry name" value="Tscrpt_reg_HTH_GntR"/>
</dbReference>
<dbReference type="Pfam" id="PF07729">
    <property type="entry name" value="FCD"/>
    <property type="match status" value="1"/>
</dbReference>
<evidence type="ECO:0000313" key="5">
    <source>
        <dbReference type="EMBL" id="GAA0256798.1"/>
    </source>
</evidence>
<dbReference type="Pfam" id="PF00392">
    <property type="entry name" value="GntR"/>
    <property type="match status" value="1"/>
</dbReference>
<organism evidence="5 6">
    <name type="scientific">Cryptosporangium japonicum</name>
    <dbReference type="NCBI Taxonomy" id="80872"/>
    <lineage>
        <taxon>Bacteria</taxon>
        <taxon>Bacillati</taxon>
        <taxon>Actinomycetota</taxon>
        <taxon>Actinomycetes</taxon>
        <taxon>Cryptosporangiales</taxon>
        <taxon>Cryptosporangiaceae</taxon>
        <taxon>Cryptosporangium</taxon>
    </lineage>
</organism>
<keyword evidence="3" id="KW-0804">Transcription</keyword>
<dbReference type="InterPro" id="IPR036388">
    <property type="entry name" value="WH-like_DNA-bd_sf"/>
</dbReference>
<dbReference type="SMART" id="SM00345">
    <property type="entry name" value="HTH_GNTR"/>
    <property type="match status" value="1"/>
</dbReference>
<proteinExistence type="predicted"/>
<dbReference type="Proteomes" id="UP001500967">
    <property type="component" value="Unassembled WGS sequence"/>
</dbReference>
<dbReference type="SUPFAM" id="SSF48008">
    <property type="entry name" value="GntR ligand-binding domain-like"/>
    <property type="match status" value="1"/>
</dbReference>
<dbReference type="PANTHER" id="PTHR43537">
    <property type="entry name" value="TRANSCRIPTIONAL REGULATOR, GNTR FAMILY"/>
    <property type="match status" value="1"/>
</dbReference>
<dbReference type="EMBL" id="BAAAGX010000018">
    <property type="protein sequence ID" value="GAA0256798.1"/>
    <property type="molecule type" value="Genomic_DNA"/>
</dbReference>
<evidence type="ECO:0000256" key="2">
    <source>
        <dbReference type="ARBA" id="ARBA00023125"/>
    </source>
</evidence>
<feature type="domain" description="HTH gntR-type" evidence="4">
    <location>
        <begin position="7"/>
        <end position="74"/>
    </location>
</feature>
<protein>
    <submittedName>
        <fullName evidence="5">GntR family transcriptional regulator</fullName>
    </submittedName>
</protein>
<dbReference type="InterPro" id="IPR036390">
    <property type="entry name" value="WH_DNA-bd_sf"/>
</dbReference>
<dbReference type="Gene3D" id="1.10.10.10">
    <property type="entry name" value="Winged helix-like DNA-binding domain superfamily/Winged helix DNA-binding domain"/>
    <property type="match status" value="1"/>
</dbReference>
<dbReference type="PRINTS" id="PR00035">
    <property type="entry name" value="HTHGNTR"/>
</dbReference>
<dbReference type="SMART" id="SM00895">
    <property type="entry name" value="FCD"/>
    <property type="match status" value="1"/>
</dbReference>
<dbReference type="PROSITE" id="PS50949">
    <property type="entry name" value="HTH_GNTR"/>
    <property type="match status" value="1"/>
</dbReference>
<dbReference type="RefSeq" id="WP_344651115.1">
    <property type="nucleotide sequence ID" value="NZ_BAAAGX010000018.1"/>
</dbReference>
<dbReference type="Gene3D" id="1.20.120.530">
    <property type="entry name" value="GntR ligand-binding domain-like"/>
    <property type="match status" value="1"/>
</dbReference>
<evidence type="ECO:0000256" key="3">
    <source>
        <dbReference type="ARBA" id="ARBA00023163"/>
    </source>
</evidence>
<keyword evidence="2" id="KW-0238">DNA-binding</keyword>
<keyword evidence="6" id="KW-1185">Reference proteome</keyword>
<dbReference type="InterPro" id="IPR011711">
    <property type="entry name" value="GntR_C"/>
</dbReference>
<accession>A0ABN0UP60</accession>
<dbReference type="InterPro" id="IPR008920">
    <property type="entry name" value="TF_FadR/GntR_C"/>
</dbReference>
<gene>
    <name evidence="5" type="ORF">GCM10009539_47630</name>
</gene>
<name>A0ABN0UP60_9ACTN</name>
<dbReference type="PANTHER" id="PTHR43537:SF24">
    <property type="entry name" value="GLUCONATE OPERON TRANSCRIPTIONAL REPRESSOR"/>
    <property type="match status" value="1"/>
</dbReference>
<dbReference type="CDD" id="cd07377">
    <property type="entry name" value="WHTH_GntR"/>
    <property type="match status" value="1"/>
</dbReference>
<reference evidence="5 6" key="1">
    <citation type="journal article" date="2019" name="Int. J. Syst. Evol. Microbiol.">
        <title>The Global Catalogue of Microorganisms (GCM) 10K type strain sequencing project: providing services to taxonomists for standard genome sequencing and annotation.</title>
        <authorList>
            <consortium name="The Broad Institute Genomics Platform"/>
            <consortium name="The Broad Institute Genome Sequencing Center for Infectious Disease"/>
            <person name="Wu L."/>
            <person name="Ma J."/>
        </authorList>
    </citation>
    <scope>NUCLEOTIDE SEQUENCE [LARGE SCALE GENOMIC DNA]</scope>
    <source>
        <strain evidence="5 6">JCM 10425</strain>
    </source>
</reference>